<proteinExistence type="predicted"/>
<keyword evidence="3" id="KW-1003">Cell membrane</keyword>
<evidence type="ECO:0000256" key="5">
    <source>
        <dbReference type="ARBA" id="ARBA00022989"/>
    </source>
</evidence>
<feature type="transmembrane region" description="Helical" evidence="8">
    <location>
        <begin position="729"/>
        <end position="749"/>
    </location>
</feature>
<dbReference type="PANTHER" id="PTHR30047">
    <property type="entry name" value="HIGH-AFFINITY CHOLINE TRANSPORT PROTEIN-RELATED"/>
    <property type="match status" value="1"/>
</dbReference>
<evidence type="ECO:0000313" key="10">
    <source>
        <dbReference type="Proteomes" id="UP000693970"/>
    </source>
</evidence>
<feature type="transmembrane region" description="Helical" evidence="8">
    <location>
        <begin position="617"/>
        <end position="637"/>
    </location>
</feature>
<dbReference type="GO" id="GO:0022857">
    <property type="term" value="F:transmembrane transporter activity"/>
    <property type="evidence" value="ECO:0007669"/>
    <property type="project" value="InterPro"/>
</dbReference>
<keyword evidence="4 8" id="KW-0812">Transmembrane</keyword>
<dbReference type="InterPro" id="IPR000060">
    <property type="entry name" value="BCCT_transptr"/>
</dbReference>
<feature type="transmembrane region" description="Helical" evidence="8">
    <location>
        <begin position="400"/>
        <end position="420"/>
    </location>
</feature>
<keyword evidence="2" id="KW-0813">Transport</keyword>
<evidence type="ECO:0000313" key="9">
    <source>
        <dbReference type="EMBL" id="KAG7351477.1"/>
    </source>
</evidence>
<sequence>MMTGNAHTSSMGVPSIPDANVTTEKNVDNDSSSEEPDFKKEEAAAMEWEGDHNDFPMRTFQINNENGYPIFLLNPVVSFIGMAILWGLSIWCMVAPDKSYEILIEGRTRLSAMFTFFYVGTNPAFMFFLIYIAFRFGNIRLGPQDSTPEFSDFAYFAMLFSAGIGVGLFFFGVSEPLFHQSAHWFAETGYRSQDEIDMFALNITVFHWGITGWSQYLVVAICAGLASFRFKLPMTLRSCFYPILGEHTWGWMGDVIDGFFIVATVSGVCTSLGLGAFQLAAGLERVGAIDDATSTRVHVISIWVITLIATGSVVSGLDVGIKFLSQLGFGLGMVLLWLCLVFDKTNYLLNLMVQETGYYLQWSILQLNFHTDAFGQLQTGEGRAVDGDAAEAWWMDAWTIFYVGWWVSWAAFVGMFVARISKGRTIGSICLFSYAIPLAYTILWFSVFGGIGLRQARQAQEMKALGMAVGGSEDYYVNADIDYCYDVPQEAVSVNGSVVFENTLMAVTPVCEFNSAQSDMAWFNVLYSYSFPNDFTYGFGPFLSWLSLVALTIYFVTSSDSGSLIVDQLASNGFPDTHWTQRVFWAFTEGALATALLVSGGPNGLRALQAASILTGLPFNFFLVFMCVTSYKMLVLAEQNNRDDTDISLKEAYRKHKTFQMPVFGGVFNIFEYIFNMGLPVPEARQKVMPFPNGTVTKNFFVALLVPFVPYSQLLGTVYPKPRSKTSNLILTVTYAVFHLLWFSLFISMTVSRGFQAIAWTAFVLNGCILTHLRSSIRERYRIEGNLFHDLLMSTFVWPQVLSQLLAEVRFAASCNRLDDDSDNHAYDCSDSNDNAEGNTAKDELALKQTQSELAF</sequence>
<feature type="transmembrane region" description="Helical" evidence="8">
    <location>
        <begin position="70"/>
        <end position="94"/>
    </location>
</feature>
<feature type="transmembrane region" description="Helical" evidence="8">
    <location>
        <begin position="154"/>
        <end position="178"/>
    </location>
</feature>
<dbReference type="EMBL" id="JAGRRH010000018">
    <property type="protein sequence ID" value="KAG7351477.1"/>
    <property type="molecule type" value="Genomic_DNA"/>
</dbReference>
<feature type="transmembrane region" description="Helical" evidence="8">
    <location>
        <begin position="295"/>
        <end position="317"/>
    </location>
</feature>
<evidence type="ECO:0000256" key="7">
    <source>
        <dbReference type="SAM" id="MobiDB-lite"/>
    </source>
</evidence>
<feature type="region of interest" description="Disordered" evidence="7">
    <location>
        <begin position="1"/>
        <end position="40"/>
    </location>
</feature>
<feature type="transmembrane region" description="Helical" evidence="8">
    <location>
        <begin position="426"/>
        <end position="453"/>
    </location>
</feature>
<accession>A0A9K3PL64</accession>
<feature type="transmembrane region" description="Helical" evidence="8">
    <location>
        <begin position="115"/>
        <end position="134"/>
    </location>
</feature>
<feature type="compositionally biased region" description="Polar residues" evidence="7">
    <location>
        <begin position="1"/>
        <end position="12"/>
    </location>
</feature>
<comment type="caution">
    <text evidence="9">The sequence shown here is derived from an EMBL/GenBank/DDBJ whole genome shotgun (WGS) entry which is preliminary data.</text>
</comment>
<dbReference type="Pfam" id="PF02028">
    <property type="entry name" value="BCCT"/>
    <property type="match status" value="2"/>
</dbReference>
<name>A0A9K3PL64_9STRA</name>
<protein>
    <submittedName>
        <fullName evidence="9">Choline/carnitine/betaine transporter</fullName>
    </submittedName>
</protein>
<feature type="transmembrane region" description="Helical" evidence="8">
    <location>
        <begin position="199"/>
        <end position="228"/>
    </location>
</feature>
<reference evidence="9" key="1">
    <citation type="journal article" date="2021" name="Sci. Rep.">
        <title>Diploid genomic architecture of Nitzschia inconspicua, an elite biomass production diatom.</title>
        <authorList>
            <person name="Oliver A."/>
            <person name="Podell S."/>
            <person name="Pinowska A."/>
            <person name="Traller J.C."/>
            <person name="Smith S.R."/>
            <person name="McClure R."/>
            <person name="Beliaev A."/>
            <person name="Bohutskyi P."/>
            <person name="Hill E.A."/>
            <person name="Rabines A."/>
            <person name="Zheng H."/>
            <person name="Allen L.Z."/>
            <person name="Kuo A."/>
            <person name="Grigoriev I.V."/>
            <person name="Allen A.E."/>
            <person name="Hazlebeck D."/>
            <person name="Allen E.E."/>
        </authorList>
    </citation>
    <scope>NUCLEOTIDE SEQUENCE</scope>
    <source>
        <strain evidence="9">Hildebrandi</strain>
    </source>
</reference>
<evidence type="ECO:0000256" key="8">
    <source>
        <dbReference type="SAM" id="Phobius"/>
    </source>
</evidence>
<evidence type="ECO:0000256" key="6">
    <source>
        <dbReference type="ARBA" id="ARBA00023136"/>
    </source>
</evidence>
<gene>
    <name evidence="9" type="ORF">IV203_010837</name>
</gene>
<feature type="transmembrane region" description="Helical" evidence="8">
    <location>
        <begin position="699"/>
        <end position="717"/>
    </location>
</feature>
<feature type="transmembrane region" description="Helical" evidence="8">
    <location>
        <begin position="658"/>
        <end position="679"/>
    </location>
</feature>
<evidence type="ECO:0000256" key="1">
    <source>
        <dbReference type="ARBA" id="ARBA00004651"/>
    </source>
</evidence>
<dbReference type="PANTHER" id="PTHR30047:SF7">
    <property type="entry name" value="HIGH-AFFINITY CHOLINE TRANSPORT PROTEIN"/>
    <property type="match status" value="1"/>
</dbReference>
<reference evidence="9" key="2">
    <citation type="submission" date="2021-04" db="EMBL/GenBank/DDBJ databases">
        <authorList>
            <person name="Podell S."/>
        </authorList>
    </citation>
    <scope>NUCLEOTIDE SEQUENCE</scope>
    <source>
        <strain evidence="9">Hildebrandi</strain>
    </source>
</reference>
<keyword evidence="5 8" id="KW-1133">Transmembrane helix</keyword>
<dbReference type="GO" id="GO:0005886">
    <property type="term" value="C:plasma membrane"/>
    <property type="evidence" value="ECO:0007669"/>
    <property type="project" value="UniProtKB-SubCell"/>
</dbReference>
<keyword evidence="10" id="KW-1185">Reference proteome</keyword>
<keyword evidence="6 8" id="KW-0472">Membrane</keyword>
<organism evidence="9 10">
    <name type="scientific">Nitzschia inconspicua</name>
    <dbReference type="NCBI Taxonomy" id="303405"/>
    <lineage>
        <taxon>Eukaryota</taxon>
        <taxon>Sar</taxon>
        <taxon>Stramenopiles</taxon>
        <taxon>Ochrophyta</taxon>
        <taxon>Bacillariophyta</taxon>
        <taxon>Bacillariophyceae</taxon>
        <taxon>Bacillariophycidae</taxon>
        <taxon>Bacillariales</taxon>
        <taxon>Bacillariaceae</taxon>
        <taxon>Nitzschia</taxon>
    </lineage>
</organism>
<evidence type="ECO:0000256" key="2">
    <source>
        <dbReference type="ARBA" id="ARBA00022448"/>
    </source>
</evidence>
<dbReference type="Proteomes" id="UP000693970">
    <property type="component" value="Unassembled WGS sequence"/>
</dbReference>
<feature type="transmembrane region" description="Helical" evidence="8">
    <location>
        <begin position="259"/>
        <end position="283"/>
    </location>
</feature>
<comment type="subcellular location">
    <subcellularLocation>
        <location evidence="1">Cell membrane</location>
        <topology evidence="1">Multi-pass membrane protein</topology>
    </subcellularLocation>
</comment>
<evidence type="ECO:0000256" key="4">
    <source>
        <dbReference type="ARBA" id="ARBA00022692"/>
    </source>
</evidence>
<feature type="transmembrane region" description="Helical" evidence="8">
    <location>
        <begin position="535"/>
        <end position="556"/>
    </location>
</feature>
<feature type="transmembrane region" description="Helical" evidence="8">
    <location>
        <begin position="323"/>
        <end position="342"/>
    </location>
</feature>
<dbReference type="OrthoDB" id="39306at2759"/>
<feature type="transmembrane region" description="Helical" evidence="8">
    <location>
        <begin position="755"/>
        <end position="773"/>
    </location>
</feature>
<dbReference type="AlphaFoldDB" id="A0A9K3PL64"/>
<evidence type="ECO:0000256" key="3">
    <source>
        <dbReference type="ARBA" id="ARBA00022475"/>
    </source>
</evidence>